<sequence>MIAKPGGGASPDFLPYLRQPRPSFAKRDRARGPIVLESRQENVSAETRQTQATTISFHYSYIFIHVRLVLGSMDQALPPVYQYIWRDYSLPGYKGLVLTLSTMWGIVAFAFFASLLAIAQTRFWIILRYLSLHFIWPIHIEVESEQELSQLDALRALFGRHKDRNAVNSQSISNVPKTLGIVAAINVAGFFICGILAPLCLQGDLSTTVVLSKSTDTCIGWENRPGSNHYTTQLADSFFKKCLLNTSDTFSSCSTESGIVGSTPQFHTDRKAACPFPGDVCQDGVQPVRLEYMGLSPRDFGVNLRHQVLISQRVVCAPLKMDQFLLLFPSPDDSTKLREDKSFIWFGRKYHDPTFNSTDLGIWGTMLRTLNGPNRYSKEYSGNYLASFQKQQPVYDLDVYPFGLQDDQKETIHPGLQRDDGVVFIVMLRAGRSLYNMSAPIEDPFYAAHNTYPDTNLLIPDYEATALGCVEQYKLCWNNKTSPCTNWGRFQVAVVEMMAVARAAGDIDMLYDLGFVYGALTTMGSVHRYLLQRVGTQVLISSLFRDNFVVSLLDYKEQWILEVQAWFTTAFLNARYALLQIVRQVGSKRTGDEAEQILKICHSVLFQNNDYININFISLLACIVVLLLVCAFSWEPLPKACRKAWEVSIYGIGELTRRVQVVYRVCKFHEFLPVLAAFLPQSRFFRLRSQARFPWSAFWHGDRRRQDDQGLFSGPDSIALQNL</sequence>
<protein>
    <submittedName>
        <fullName evidence="2">Uncharacterized protein</fullName>
    </submittedName>
</protein>
<keyword evidence="3" id="KW-1185">Reference proteome</keyword>
<evidence type="ECO:0000313" key="3">
    <source>
        <dbReference type="Proteomes" id="UP000235786"/>
    </source>
</evidence>
<dbReference type="AlphaFoldDB" id="A0A2J6RWN2"/>
<evidence type="ECO:0000256" key="1">
    <source>
        <dbReference type="SAM" id="Phobius"/>
    </source>
</evidence>
<dbReference type="EMBL" id="KZ613942">
    <property type="protein sequence ID" value="PMD42921.1"/>
    <property type="molecule type" value="Genomic_DNA"/>
</dbReference>
<feature type="transmembrane region" description="Helical" evidence="1">
    <location>
        <begin position="96"/>
        <end position="119"/>
    </location>
</feature>
<evidence type="ECO:0000313" key="2">
    <source>
        <dbReference type="EMBL" id="PMD42921.1"/>
    </source>
</evidence>
<accession>A0A2J6RWN2</accession>
<proteinExistence type="predicted"/>
<keyword evidence="1" id="KW-0472">Membrane</keyword>
<feature type="transmembrane region" description="Helical" evidence="1">
    <location>
        <begin position="179"/>
        <end position="199"/>
    </location>
</feature>
<feature type="transmembrane region" description="Helical" evidence="1">
    <location>
        <begin position="611"/>
        <end position="634"/>
    </location>
</feature>
<name>A0A2J6RWN2_HYAVF</name>
<dbReference type="OrthoDB" id="3540210at2759"/>
<reference evidence="2 3" key="1">
    <citation type="submission" date="2016-04" db="EMBL/GenBank/DDBJ databases">
        <title>A degradative enzymes factory behind the ericoid mycorrhizal symbiosis.</title>
        <authorList>
            <consortium name="DOE Joint Genome Institute"/>
            <person name="Martino E."/>
            <person name="Morin E."/>
            <person name="Grelet G."/>
            <person name="Kuo A."/>
            <person name="Kohler A."/>
            <person name="Daghino S."/>
            <person name="Barry K."/>
            <person name="Choi C."/>
            <person name="Cichocki N."/>
            <person name="Clum A."/>
            <person name="Copeland A."/>
            <person name="Hainaut M."/>
            <person name="Haridas S."/>
            <person name="Labutti K."/>
            <person name="Lindquist E."/>
            <person name="Lipzen A."/>
            <person name="Khouja H.-R."/>
            <person name="Murat C."/>
            <person name="Ohm R."/>
            <person name="Olson A."/>
            <person name="Spatafora J."/>
            <person name="Veneault-Fourrey C."/>
            <person name="Henrissat B."/>
            <person name="Grigoriev I."/>
            <person name="Martin F."/>
            <person name="Perotto S."/>
        </authorList>
    </citation>
    <scope>NUCLEOTIDE SEQUENCE [LARGE SCALE GENOMIC DNA]</scope>
    <source>
        <strain evidence="2 3">F</strain>
    </source>
</reference>
<organism evidence="2 3">
    <name type="scientific">Hyaloscypha variabilis (strain UAMH 11265 / GT02V1 / F)</name>
    <name type="common">Meliniomyces variabilis</name>
    <dbReference type="NCBI Taxonomy" id="1149755"/>
    <lineage>
        <taxon>Eukaryota</taxon>
        <taxon>Fungi</taxon>
        <taxon>Dikarya</taxon>
        <taxon>Ascomycota</taxon>
        <taxon>Pezizomycotina</taxon>
        <taxon>Leotiomycetes</taxon>
        <taxon>Helotiales</taxon>
        <taxon>Hyaloscyphaceae</taxon>
        <taxon>Hyaloscypha</taxon>
        <taxon>Hyaloscypha variabilis</taxon>
    </lineage>
</organism>
<gene>
    <name evidence="2" type="ORF">L207DRAFT_526152</name>
</gene>
<keyword evidence="1" id="KW-0812">Transmembrane</keyword>
<keyword evidence="1" id="KW-1133">Transmembrane helix</keyword>
<dbReference type="Proteomes" id="UP000235786">
    <property type="component" value="Unassembled WGS sequence"/>
</dbReference>